<evidence type="ECO:0000256" key="2">
    <source>
        <dbReference type="ARBA" id="ARBA00022737"/>
    </source>
</evidence>
<dbReference type="Gene3D" id="2.130.10.10">
    <property type="entry name" value="YVTN repeat-like/Quinoprotein amine dehydrogenase"/>
    <property type="match status" value="2"/>
</dbReference>
<organism evidence="6 7">
    <name type="scientific">Teratosphaeria destructans</name>
    <dbReference type="NCBI Taxonomy" id="418781"/>
    <lineage>
        <taxon>Eukaryota</taxon>
        <taxon>Fungi</taxon>
        <taxon>Dikarya</taxon>
        <taxon>Ascomycota</taxon>
        <taxon>Pezizomycotina</taxon>
        <taxon>Dothideomycetes</taxon>
        <taxon>Dothideomycetidae</taxon>
        <taxon>Mycosphaerellales</taxon>
        <taxon>Teratosphaeriaceae</taxon>
        <taxon>Teratosphaeria</taxon>
    </lineage>
</organism>
<dbReference type="InterPro" id="IPR053299">
    <property type="entry name" value="ASTRA_WD_repeat"/>
</dbReference>
<feature type="compositionally biased region" description="Polar residues" evidence="4">
    <location>
        <begin position="1"/>
        <end position="19"/>
    </location>
</feature>
<name>A0A9W7W8E4_9PEZI</name>
<evidence type="ECO:0000256" key="3">
    <source>
        <dbReference type="PROSITE-ProRule" id="PRU00221"/>
    </source>
</evidence>
<dbReference type="SUPFAM" id="SSF50978">
    <property type="entry name" value="WD40 repeat-like"/>
    <property type="match status" value="1"/>
</dbReference>
<dbReference type="EMBL" id="RIBY02000001">
    <property type="protein sequence ID" value="KAH9845855.1"/>
    <property type="molecule type" value="Genomic_DNA"/>
</dbReference>
<dbReference type="PANTHER" id="PTHR44156">
    <property type="entry name" value="SUPERNUMERARY LIMBS, ISOFORM B-RELATED"/>
    <property type="match status" value="1"/>
</dbReference>
<feature type="region of interest" description="Disordered" evidence="4">
    <location>
        <begin position="1"/>
        <end position="84"/>
    </location>
</feature>
<feature type="domain" description="WDR5-like beta-propeller" evidence="5">
    <location>
        <begin position="166"/>
        <end position="407"/>
    </location>
</feature>
<feature type="compositionally biased region" description="Acidic residues" evidence="4">
    <location>
        <begin position="60"/>
        <end position="69"/>
    </location>
</feature>
<feature type="region of interest" description="Disordered" evidence="4">
    <location>
        <begin position="118"/>
        <end position="152"/>
    </location>
</feature>
<evidence type="ECO:0000313" key="6">
    <source>
        <dbReference type="EMBL" id="KAH9845855.1"/>
    </source>
</evidence>
<dbReference type="InterPro" id="IPR036322">
    <property type="entry name" value="WD40_repeat_dom_sf"/>
</dbReference>
<comment type="caution">
    <text evidence="6">The sequence shown here is derived from an EMBL/GenBank/DDBJ whole genome shotgun (WGS) entry which is preliminary data.</text>
</comment>
<dbReference type="FunFam" id="2.130.10.10:FF:000510">
    <property type="entry name" value="WD repeat protein"/>
    <property type="match status" value="1"/>
</dbReference>
<dbReference type="Pfam" id="PF25175">
    <property type="entry name" value="Beta-prop_WDR5"/>
    <property type="match status" value="1"/>
</dbReference>
<feature type="compositionally biased region" description="Basic residues" evidence="4">
    <location>
        <begin position="134"/>
        <end position="152"/>
    </location>
</feature>
<evidence type="ECO:0000313" key="7">
    <source>
        <dbReference type="Proteomes" id="UP001138500"/>
    </source>
</evidence>
<evidence type="ECO:0000259" key="5">
    <source>
        <dbReference type="Pfam" id="PF25175"/>
    </source>
</evidence>
<dbReference type="CDD" id="cd00200">
    <property type="entry name" value="WD40"/>
    <property type="match status" value="1"/>
</dbReference>
<dbReference type="SMART" id="SM00320">
    <property type="entry name" value="WD40"/>
    <property type="match status" value="6"/>
</dbReference>
<dbReference type="PROSITE" id="PS50294">
    <property type="entry name" value="WD_REPEATS_REGION"/>
    <property type="match status" value="3"/>
</dbReference>
<feature type="repeat" description="WD" evidence="3">
    <location>
        <begin position="270"/>
        <end position="311"/>
    </location>
</feature>
<gene>
    <name evidence="6" type="ORF">Tdes44962_MAKER00065</name>
</gene>
<dbReference type="InterPro" id="IPR020472">
    <property type="entry name" value="WD40_PAC1"/>
</dbReference>
<evidence type="ECO:0000256" key="4">
    <source>
        <dbReference type="SAM" id="MobiDB-lite"/>
    </source>
</evidence>
<dbReference type="InterPro" id="IPR019775">
    <property type="entry name" value="WD40_repeat_CS"/>
</dbReference>
<dbReference type="PRINTS" id="PR00320">
    <property type="entry name" value="GPROTEINBRPT"/>
</dbReference>
<dbReference type="InterPro" id="IPR001680">
    <property type="entry name" value="WD40_rpt"/>
</dbReference>
<feature type="repeat" description="WD" evidence="3">
    <location>
        <begin position="352"/>
        <end position="375"/>
    </location>
</feature>
<sequence>MAYSQSNPCHDTPTMTTTSPKRKQPDPLPTANTPPSPPHDPALDYAYDEDLPSALQTPKDDDDDDDDDEARGASAPKRARIERPTHLNYALHMTLRGHKRGVAVVKFSPDGRWIASGYRTTRSRRRDHQDLVRQHRRPGPHPRGPPGRHLHPRLVARQRRPGLGRDDKLIRLWSPHTGRALPVPLLGHHNYVYSLAFAPKGNMLVSGSYDEAVFLWDVRTARLMRSLPAHSDPVSGVDFVRDGTLIASCSSDGLIRIWDTGTGQCLKTLVHEDNAPVTSVRFSPNGRFVLAATLDHCLRLWDYVEGRVVKTYQGHRNEKFSIDTAFGTYKAELPASASMEEVDEQRRRAWAFVACGSEDGRVVLWDVNSKEVLQELGGHEGVVLGVDVGGEDQTLVTCGVDKCVRVWMRRPGGRREDGVVMQGSVEAAVERGVGEEV</sequence>
<reference evidence="6 7" key="1">
    <citation type="journal article" date="2018" name="IMA Fungus">
        <title>IMA Genome-F 10: Nine draft genome sequences of Claviceps purpurea s.lat., including C. arundinis, C. humidiphila, and C. cf. spartinae, pseudomolecules for the pitch canker pathogen Fusarium circinatum, draft genome of Davidsoniella eucalypti, Grosmannia galeiformis, Quambalaria eucalypti, and Teratosphaeria destructans.</title>
        <authorList>
            <person name="Wingfield B.D."/>
            <person name="Liu M."/>
            <person name="Nguyen H.D."/>
            <person name="Lane F.A."/>
            <person name="Morgan S.W."/>
            <person name="De Vos L."/>
            <person name="Wilken P.M."/>
            <person name="Duong T.A."/>
            <person name="Aylward J."/>
            <person name="Coetzee M.P."/>
            <person name="Dadej K."/>
            <person name="De Beer Z.W."/>
            <person name="Findlay W."/>
            <person name="Havenga M."/>
            <person name="Kolarik M."/>
            <person name="Menzies J.G."/>
            <person name="Naidoo K."/>
            <person name="Pochopski O."/>
            <person name="Shoukouhi P."/>
            <person name="Santana Q.C."/>
            <person name="Seifert K.A."/>
            <person name="Soal N."/>
            <person name="Steenkamp E.T."/>
            <person name="Tatham C.T."/>
            <person name="van der Nest M.A."/>
            <person name="Wingfield M.J."/>
        </authorList>
    </citation>
    <scope>NUCLEOTIDE SEQUENCE [LARGE SCALE GENOMIC DNA]</scope>
    <source>
        <strain evidence="6">CMW44962</strain>
    </source>
</reference>
<feature type="repeat" description="WD" evidence="3">
    <location>
        <begin position="185"/>
        <end position="226"/>
    </location>
</feature>
<keyword evidence="1 3" id="KW-0853">WD repeat</keyword>
<dbReference type="OrthoDB" id="674604at2759"/>
<protein>
    <submittedName>
        <fullName evidence="6">Spombe beta-transducin</fullName>
    </submittedName>
</protein>
<feature type="compositionally biased region" description="Pro residues" evidence="4">
    <location>
        <begin position="26"/>
        <end position="40"/>
    </location>
</feature>
<evidence type="ECO:0000256" key="1">
    <source>
        <dbReference type="ARBA" id="ARBA00022574"/>
    </source>
</evidence>
<accession>A0A9W7W8E4</accession>
<dbReference type="PROSITE" id="PS00678">
    <property type="entry name" value="WD_REPEATS_1"/>
    <property type="match status" value="1"/>
</dbReference>
<dbReference type="Proteomes" id="UP001138500">
    <property type="component" value="Unassembled WGS sequence"/>
</dbReference>
<dbReference type="AlphaFoldDB" id="A0A9W7W8E4"/>
<keyword evidence="2" id="KW-0677">Repeat</keyword>
<dbReference type="InterPro" id="IPR015943">
    <property type="entry name" value="WD40/YVTN_repeat-like_dom_sf"/>
</dbReference>
<proteinExistence type="predicted"/>
<dbReference type="PROSITE" id="PS50082">
    <property type="entry name" value="WD_REPEATS_2"/>
    <property type="match status" value="5"/>
</dbReference>
<dbReference type="Pfam" id="PF00400">
    <property type="entry name" value="WD40"/>
    <property type="match status" value="1"/>
</dbReference>
<keyword evidence="7" id="KW-1185">Reference proteome</keyword>
<reference evidence="6 7" key="2">
    <citation type="journal article" date="2021" name="Curr. Genet.">
        <title>Genetic response to nitrogen starvation in the aggressive Eucalyptus foliar pathogen Teratosphaeria destructans.</title>
        <authorList>
            <person name="Havenga M."/>
            <person name="Wingfield B.D."/>
            <person name="Wingfield M.J."/>
            <person name="Dreyer L.L."/>
            <person name="Roets F."/>
            <person name="Aylward J."/>
        </authorList>
    </citation>
    <scope>NUCLEOTIDE SEQUENCE [LARGE SCALE GENOMIC DNA]</scope>
    <source>
        <strain evidence="6">CMW44962</strain>
    </source>
</reference>
<feature type="repeat" description="WD" evidence="3">
    <location>
        <begin position="376"/>
        <end position="407"/>
    </location>
</feature>
<dbReference type="InterPro" id="IPR059122">
    <property type="entry name" value="Beta-prop_WDR5-like"/>
</dbReference>
<feature type="repeat" description="WD" evidence="3">
    <location>
        <begin position="227"/>
        <end position="268"/>
    </location>
</feature>